<gene>
    <name evidence="2" type="ORF">DKT77_11395</name>
</gene>
<dbReference type="Pfam" id="PF05050">
    <property type="entry name" value="Methyltransf_21"/>
    <property type="match status" value="1"/>
</dbReference>
<dbReference type="Gene3D" id="3.40.50.2000">
    <property type="entry name" value="Glycogen Phosphorylase B"/>
    <property type="match status" value="1"/>
</dbReference>
<evidence type="ECO:0000313" key="3">
    <source>
        <dbReference type="Proteomes" id="UP000245680"/>
    </source>
</evidence>
<dbReference type="InterPro" id="IPR006342">
    <property type="entry name" value="FkbM_mtfrase"/>
</dbReference>
<reference evidence="2 3" key="1">
    <citation type="submission" date="2018-05" db="EMBL/GenBank/DDBJ databases">
        <title>Rhodobacteraceae gen. nov., sp. nov. isolated from sea water.</title>
        <authorList>
            <person name="Ren Y."/>
        </authorList>
    </citation>
    <scope>NUCLEOTIDE SEQUENCE [LARGE SCALE GENOMIC DNA]</scope>
    <source>
        <strain evidence="2 3">TG-679</strain>
    </source>
</reference>
<comment type="caution">
    <text evidence="2">The sequence shown here is derived from an EMBL/GenBank/DDBJ whole genome shotgun (WGS) entry which is preliminary data.</text>
</comment>
<dbReference type="Pfam" id="PF13692">
    <property type="entry name" value="Glyco_trans_1_4"/>
    <property type="match status" value="1"/>
</dbReference>
<dbReference type="SUPFAM" id="SSF53335">
    <property type="entry name" value="S-adenosyl-L-methionine-dependent methyltransferases"/>
    <property type="match status" value="1"/>
</dbReference>
<feature type="domain" description="Methyltransferase FkbM" evidence="1">
    <location>
        <begin position="112"/>
        <end position="277"/>
    </location>
</feature>
<dbReference type="AlphaFoldDB" id="A0A2V2LL55"/>
<dbReference type="NCBIfam" id="TIGR01444">
    <property type="entry name" value="fkbM_fam"/>
    <property type="match status" value="1"/>
</dbReference>
<sequence>MLERSQVIDAYRLLLGREPESDAVIEQRQGMASLDELGAVLVASAEFRRRASLGTLPTTAQRWVCAEIRGGLRLWIDLMDLGVGAGALRDNWEQEETDFLLGTMNRGDHFVDIGANIGWFTVLGAQRVGPDGHVTAFEPRPDLFRRLRDSLAANDLLGRCALHNIALGREPAEMEIAASPDESNPGHSYLVSGAVDSGAVSLGKVPVRRLDDIGIERPVTLLKIDIEGAEAMALEGARGLLARDKPVILSEFFPQWLRRVSGVEPAAYLSLLRDIGYTVYELAQDGPGALITDLPQDSEKEGFFTNIVALPEGRQVAVRAPGDPDRAIQLPGPVTDGGQAAMWSGIDSLARRLGTLETQMTTRDAVSRLSDEVRQINVRQRERADQIEAEAGTLHAMLAGKLHKLEAELQQMIAMQASMASLESDIRRIARRKPPLKRLMHELKKPFTRAFWEREKAKLLGHASRNNADVPESTAAAPEIPVDWNAIRAARAGCPALAGVDRPVAMIVDDRLPEPDSDSGSLDAVNLVSSLVACGYHVVFGVASDRPQLPQYLDGLRKLGARALAEQDAPSVQGFIERHGSHVDLFVLSRVSAGGQFLELIRHNAPDAKIIFNTVDLHHVREARAARMANDDAALEHAERTRDREEFLVDQADLTFVVSTVENEILQAALPGCATAVLPLARKIRRPDTGFADRSGVGFIGGFEHAPNIDAMRYFLGEVWPLVHARDPSIPMGIVGASLPDEVLEGVPGDVRYLGSLPDIDDWFDGLRMSVAPLRIGAGAKGKVASSLTNGLPCVLSSVAAEGMDLENGRHVLIGDTPADLAEHIVTLNGDPDLWKTLSENGLEFAQNRLSVAHFASVVRASLIRMELPAD</sequence>
<dbReference type="RefSeq" id="WP_109811837.1">
    <property type="nucleotide sequence ID" value="NZ_QGKU01000034.1"/>
</dbReference>
<dbReference type="InterPro" id="IPR029063">
    <property type="entry name" value="SAM-dependent_MTases_sf"/>
</dbReference>
<dbReference type="SUPFAM" id="SSF53756">
    <property type="entry name" value="UDP-Glycosyltransferase/glycogen phosphorylase"/>
    <property type="match status" value="1"/>
</dbReference>
<evidence type="ECO:0000259" key="1">
    <source>
        <dbReference type="Pfam" id="PF05050"/>
    </source>
</evidence>
<proteinExistence type="predicted"/>
<evidence type="ECO:0000313" key="2">
    <source>
        <dbReference type="EMBL" id="PWR02523.1"/>
    </source>
</evidence>
<dbReference type="Gene3D" id="3.40.50.150">
    <property type="entry name" value="Vaccinia Virus protein VP39"/>
    <property type="match status" value="1"/>
</dbReference>
<dbReference type="InterPro" id="IPR052514">
    <property type="entry name" value="SAM-dependent_MTase"/>
</dbReference>
<dbReference type="Proteomes" id="UP000245680">
    <property type="component" value="Unassembled WGS sequence"/>
</dbReference>
<organism evidence="2 3">
    <name type="scientific">Meridianimarinicoccus roseus</name>
    <dbReference type="NCBI Taxonomy" id="2072018"/>
    <lineage>
        <taxon>Bacteria</taxon>
        <taxon>Pseudomonadati</taxon>
        <taxon>Pseudomonadota</taxon>
        <taxon>Alphaproteobacteria</taxon>
        <taxon>Rhodobacterales</taxon>
        <taxon>Paracoccaceae</taxon>
        <taxon>Meridianimarinicoccus</taxon>
    </lineage>
</organism>
<dbReference type="PANTHER" id="PTHR34203:SF15">
    <property type="entry name" value="SLL1173 PROTEIN"/>
    <property type="match status" value="1"/>
</dbReference>
<protein>
    <recommendedName>
        <fullName evidence="1">Methyltransferase FkbM domain-containing protein</fullName>
    </recommendedName>
</protein>
<accession>A0A2V2LL55</accession>
<keyword evidence="3" id="KW-1185">Reference proteome</keyword>
<dbReference type="OrthoDB" id="7542440at2"/>
<dbReference type="EMBL" id="QGKU01000034">
    <property type="protein sequence ID" value="PWR02523.1"/>
    <property type="molecule type" value="Genomic_DNA"/>
</dbReference>
<name>A0A2V2LL55_9RHOB</name>
<dbReference type="PANTHER" id="PTHR34203">
    <property type="entry name" value="METHYLTRANSFERASE, FKBM FAMILY PROTEIN"/>
    <property type="match status" value="1"/>
</dbReference>